<keyword evidence="2 3" id="KW-0813">Transport</keyword>
<dbReference type="PANTHER" id="PTHR12542">
    <property type="entry name" value="EXOCYST COMPLEX PROTEIN EXO70"/>
    <property type="match status" value="1"/>
</dbReference>
<sequence length="193" mass="23118">MDLLEESVSRLRLWKLSVEEVHKMIWQDLEDKIERWIKASNVALKILFPSERRFYDRVFFRFSSTANFSFMEVYRGTTIQLLNFVDVVRIGSHSLEWLFRILDVFETLRDPISEFESWFSNQYNVSLRNITIRGILIELENLIHHDPTKIVVPDDGLYPITRYVMNYLRAACRYIVQKTKDSELGAFLRDNWI</sequence>
<dbReference type="SUPFAM" id="SSF74788">
    <property type="entry name" value="Cullin repeat-like"/>
    <property type="match status" value="1"/>
</dbReference>
<evidence type="ECO:0000313" key="5">
    <source>
        <dbReference type="EMBL" id="KAK7294039.1"/>
    </source>
</evidence>
<dbReference type="GO" id="GO:0000145">
    <property type="term" value="C:exocyst"/>
    <property type="evidence" value="ECO:0007669"/>
    <property type="project" value="InterPro"/>
</dbReference>
<evidence type="ECO:0000259" key="4">
    <source>
        <dbReference type="Pfam" id="PF03081"/>
    </source>
</evidence>
<dbReference type="InterPro" id="IPR004140">
    <property type="entry name" value="Exo70"/>
</dbReference>
<keyword evidence="3" id="KW-0268">Exocytosis</keyword>
<reference evidence="5 6" key="1">
    <citation type="submission" date="2024-01" db="EMBL/GenBank/DDBJ databases">
        <title>The genomes of 5 underutilized Papilionoideae crops provide insights into root nodulation and disease resistance.</title>
        <authorList>
            <person name="Yuan L."/>
        </authorList>
    </citation>
    <scope>NUCLEOTIDE SEQUENCE [LARGE SCALE GENOMIC DNA]</scope>
    <source>
        <strain evidence="5">LY-2023</strain>
        <tissue evidence="5">Leaf</tissue>
    </source>
</reference>
<name>A0AAN9JB47_CLITE</name>
<gene>
    <name evidence="5" type="ORF">RJT34_16922</name>
</gene>
<evidence type="ECO:0000256" key="3">
    <source>
        <dbReference type="RuleBase" id="RU365026"/>
    </source>
</evidence>
<dbReference type="GO" id="GO:0006887">
    <property type="term" value="P:exocytosis"/>
    <property type="evidence" value="ECO:0007669"/>
    <property type="project" value="UniProtKB-KW"/>
</dbReference>
<evidence type="ECO:0000313" key="6">
    <source>
        <dbReference type="Proteomes" id="UP001359559"/>
    </source>
</evidence>
<comment type="function">
    <text evidence="3">Component of the exocyst complex.</text>
</comment>
<accession>A0AAN9JB47</accession>
<dbReference type="InterPro" id="IPR046364">
    <property type="entry name" value="Exo70_C"/>
</dbReference>
<organism evidence="5 6">
    <name type="scientific">Clitoria ternatea</name>
    <name type="common">Butterfly pea</name>
    <dbReference type="NCBI Taxonomy" id="43366"/>
    <lineage>
        <taxon>Eukaryota</taxon>
        <taxon>Viridiplantae</taxon>
        <taxon>Streptophyta</taxon>
        <taxon>Embryophyta</taxon>
        <taxon>Tracheophyta</taxon>
        <taxon>Spermatophyta</taxon>
        <taxon>Magnoliopsida</taxon>
        <taxon>eudicotyledons</taxon>
        <taxon>Gunneridae</taxon>
        <taxon>Pentapetalae</taxon>
        <taxon>rosids</taxon>
        <taxon>fabids</taxon>
        <taxon>Fabales</taxon>
        <taxon>Fabaceae</taxon>
        <taxon>Papilionoideae</taxon>
        <taxon>50 kb inversion clade</taxon>
        <taxon>NPAAA clade</taxon>
        <taxon>indigoferoid/millettioid clade</taxon>
        <taxon>Phaseoleae</taxon>
        <taxon>Clitoria</taxon>
    </lineage>
</organism>
<feature type="domain" description="Exocyst complex subunit Exo70 C-terminal" evidence="4">
    <location>
        <begin position="35"/>
        <end position="174"/>
    </location>
</feature>
<dbReference type="GO" id="GO:0005546">
    <property type="term" value="F:phosphatidylinositol-4,5-bisphosphate binding"/>
    <property type="evidence" value="ECO:0007669"/>
    <property type="project" value="InterPro"/>
</dbReference>
<dbReference type="PANTHER" id="PTHR12542:SF96">
    <property type="entry name" value="EXOCYST COMPLEX COMPONENT EXO70B1"/>
    <property type="match status" value="1"/>
</dbReference>
<keyword evidence="6" id="KW-1185">Reference proteome</keyword>
<keyword evidence="3" id="KW-0653">Protein transport</keyword>
<dbReference type="GO" id="GO:0015031">
    <property type="term" value="P:protein transport"/>
    <property type="evidence" value="ECO:0007669"/>
    <property type="project" value="UniProtKB-KW"/>
</dbReference>
<dbReference type="Proteomes" id="UP001359559">
    <property type="component" value="Unassembled WGS sequence"/>
</dbReference>
<dbReference type="Pfam" id="PF03081">
    <property type="entry name" value="Exo70_C"/>
    <property type="match status" value="1"/>
</dbReference>
<dbReference type="EMBL" id="JAYKXN010000004">
    <property type="protein sequence ID" value="KAK7294039.1"/>
    <property type="molecule type" value="Genomic_DNA"/>
</dbReference>
<proteinExistence type="inferred from homology"/>
<evidence type="ECO:0000256" key="2">
    <source>
        <dbReference type="ARBA" id="ARBA00022448"/>
    </source>
</evidence>
<comment type="caution">
    <text evidence="5">The sequence shown here is derived from an EMBL/GenBank/DDBJ whole genome shotgun (WGS) entry which is preliminary data.</text>
</comment>
<evidence type="ECO:0000256" key="1">
    <source>
        <dbReference type="ARBA" id="ARBA00006756"/>
    </source>
</evidence>
<dbReference type="InterPro" id="IPR016159">
    <property type="entry name" value="Cullin_repeat-like_dom_sf"/>
</dbReference>
<dbReference type="Gene3D" id="1.20.1280.170">
    <property type="entry name" value="Exocyst complex component Exo70"/>
    <property type="match status" value="1"/>
</dbReference>
<comment type="similarity">
    <text evidence="1 3">Belongs to the EXO70 family.</text>
</comment>
<protein>
    <recommendedName>
        <fullName evidence="3">Exocyst subunit Exo70 family protein</fullName>
    </recommendedName>
</protein>
<dbReference type="AlphaFoldDB" id="A0AAN9JB47"/>